<proteinExistence type="predicted"/>
<dbReference type="RefSeq" id="WP_146366664.1">
    <property type="nucleotide sequence ID" value="NZ_CP042264.1"/>
</dbReference>
<evidence type="ECO:0000313" key="2">
    <source>
        <dbReference type="EMBL" id="QDY71248.1"/>
    </source>
</evidence>
<keyword evidence="1" id="KW-0472">Membrane</keyword>
<organism evidence="2 3">
    <name type="scientific">Qingshengfaniella alkalisoli</name>
    <dbReference type="NCBI Taxonomy" id="2599296"/>
    <lineage>
        <taxon>Bacteria</taxon>
        <taxon>Pseudomonadati</taxon>
        <taxon>Pseudomonadota</taxon>
        <taxon>Alphaproteobacteria</taxon>
        <taxon>Rhodobacterales</taxon>
        <taxon>Paracoccaceae</taxon>
        <taxon>Qingshengfaniella</taxon>
    </lineage>
</organism>
<dbReference type="EMBL" id="CP042264">
    <property type="protein sequence ID" value="QDY71248.1"/>
    <property type="molecule type" value="Genomic_DNA"/>
</dbReference>
<evidence type="ECO:0008006" key="4">
    <source>
        <dbReference type="Google" id="ProtNLM"/>
    </source>
</evidence>
<dbReference type="KEGG" id="lit:FPZ52_16300"/>
<dbReference type="Gene3D" id="2.60.450.10">
    <property type="entry name" value="Lipopolysaccharide (LPS) transport protein A like domain"/>
    <property type="match status" value="1"/>
</dbReference>
<keyword evidence="1" id="KW-0812">Transmembrane</keyword>
<gene>
    <name evidence="2" type="ORF">FPZ52_16300</name>
</gene>
<evidence type="ECO:0000256" key="1">
    <source>
        <dbReference type="SAM" id="Phobius"/>
    </source>
</evidence>
<dbReference type="InterPro" id="IPR010664">
    <property type="entry name" value="LipoPS_assembly_LptC-rel"/>
</dbReference>
<accession>A0A5B8J3E9</accession>
<name>A0A5B8J3E9_9RHOB</name>
<keyword evidence="2" id="KW-0614">Plasmid</keyword>
<evidence type="ECO:0000313" key="3">
    <source>
        <dbReference type="Proteomes" id="UP000318483"/>
    </source>
</evidence>
<protein>
    <recommendedName>
        <fullName evidence="4">Lipopolysaccharide export system protein LptC</fullName>
    </recommendedName>
</protein>
<geneLocation type="plasmid" evidence="2 3">
    <name>unnamed3</name>
</geneLocation>
<feature type="transmembrane region" description="Helical" evidence="1">
    <location>
        <begin position="12"/>
        <end position="33"/>
    </location>
</feature>
<keyword evidence="3" id="KW-1185">Reference proteome</keyword>
<sequence>MARFDNGYSRAVAVAKLVLPLIALAILSTLFLFPRGQRTGEPMAITDITIRELAREQRLGAPSYDGVTAEGSKVNLSAETLRPDSDQPGVIIGTELRATLFNKNGFGYQIASGAGRIDEETGQTTLSENVQITTSTGYRIQTDTAFVSTDLNHIETEGAIQASGPLGQLTAGKMVMTGNPDSGNNAVVVFKDGVRLLYQPGN</sequence>
<dbReference type="AlphaFoldDB" id="A0A5B8J3E9"/>
<reference evidence="2 3" key="1">
    <citation type="submission" date="2019-07" db="EMBL/GenBank/DDBJ databases">
        <title>Litoreibacter alkalisoli sp. nov., isolated from saline-alkaline soil.</title>
        <authorList>
            <person name="Wang S."/>
            <person name="Xu L."/>
            <person name="Xing Y.-T."/>
            <person name="Sun J.-Q."/>
        </authorList>
    </citation>
    <scope>NUCLEOTIDE SEQUENCE [LARGE SCALE GENOMIC DNA]</scope>
    <source>
        <strain evidence="2 3">LN3S51</strain>
        <plasmid evidence="2 3">unnamed3</plasmid>
    </source>
</reference>
<dbReference type="Pfam" id="PF06835">
    <property type="entry name" value="LptC"/>
    <property type="match status" value="1"/>
</dbReference>
<dbReference type="Proteomes" id="UP000318483">
    <property type="component" value="Plasmid unnamed3"/>
</dbReference>
<keyword evidence="1" id="KW-1133">Transmembrane helix</keyword>
<dbReference type="OrthoDB" id="7871110at2"/>